<evidence type="ECO:0000256" key="8">
    <source>
        <dbReference type="ARBA" id="ARBA00022832"/>
    </source>
</evidence>
<organism evidence="17 18">
    <name type="scientific">Pristionchus pacificus</name>
    <name type="common">Parasitic nematode worm</name>
    <dbReference type="NCBI Taxonomy" id="54126"/>
    <lineage>
        <taxon>Eukaryota</taxon>
        <taxon>Metazoa</taxon>
        <taxon>Ecdysozoa</taxon>
        <taxon>Nematoda</taxon>
        <taxon>Chromadorea</taxon>
        <taxon>Rhabditida</taxon>
        <taxon>Rhabditina</taxon>
        <taxon>Diplogasteromorpha</taxon>
        <taxon>Diplogasteroidea</taxon>
        <taxon>Neodiplogasteridae</taxon>
        <taxon>Pristionchus</taxon>
    </lineage>
</organism>
<feature type="compositionally biased region" description="Acidic residues" evidence="16">
    <location>
        <begin position="1132"/>
        <end position="1151"/>
    </location>
</feature>
<dbReference type="SUPFAM" id="SSF57933">
    <property type="entry name" value="TAZ domain"/>
    <property type="match status" value="3"/>
</dbReference>
<dbReference type="Gene3D" id="3.100.10.10">
    <property type="match status" value="1"/>
</dbReference>
<keyword evidence="3 14" id="KW-0444">Lipid biosynthesis</keyword>
<evidence type="ECO:0000313" key="18">
    <source>
        <dbReference type="Proteomes" id="UP000005239"/>
    </source>
</evidence>
<evidence type="ECO:0000256" key="5">
    <source>
        <dbReference type="ARBA" id="ARBA00022692"/>
    </source>
</evidence>
<feature type="transmembrane region" description="Helical" evidence="14">
    <location>
        <begin position="2477"/>
        <end position="2497"/>
    </location>
</feature>
<feature type="compositionally biased region" description="Basic and acidic residues" evidence="16">
    <location>
        <begin position="1521"/>
        <end position="1530"/>
    </location>
</feature>
<proteinExistence type="inferred from homology"/>
<dbReference type="Pfam" id="PF02135">
    <property type="entry name" value="zf-TAZ"/>
    <property type="match status" value="3"/>
</dbReference>
<reference evidence="17" key="2">
    <citation type="submission" date="2022-06" db="UniProtKB">
        <authorList>
            <consortium name="EnsemblMetazoa"/>
        </authorList>
    </citation>
    <scope>IDENTIFICATION</scope>
    <source>
        <strain evidence="17">PS312</strain>
    </source>
</reference>
<dbReference type="InterPro" id="IPR030457">
    <property type="entry name" value="ELO_CS"/>
</dbReference>
<dbReference type="GO" id="GO:0030148">
    <property type="term" value="P:sphingolipid biosynthetic process"/>
    <property type="evidence" value="ECO:0000318"/>
    <property type="project" value="GO_Central"/>
</dbReference>
<keyword evidence="15" id="KW-0175">Coiled coil</keyword>
<evidence type="ECO:0000256" key="9">
    <source>
        <dbReference type="ARBA" id="ARBA00022833"/>
    </source>
</evidence>
<feature type="coiled-coil region" evidence="15">
    <location>
        <begin position="1350"/>
        <end position="1411"/>
    </location>
</feature>
<dbReference type="PROSITE" id="PS01188">
    <property type="entry name" value="ELO"/>
    <property type="match status" value="1"/>
</dbReference>
<dbReference type="InterPro" id="IPR002076">
    <property type="entry name" value="ELO_fam"/>
</dbReference>
<feature type="compositionally biased region" description="Acidic residues" evidence="16">
    <location>
        <begin position="1535"/>
        <end position="1550"/>
    </location>
</feature>
<reference evidence="18" key="1">
    <citation type="journal article" date="2008" name="Nat. Genet.">
        <title>The Pristionchus pacificus genome provides a unique perspective on nematode lifestyle and parasitism.</title>
        <authorList>
            <person name="Dieterich C."/>
            <person name="Clifton S.W."/>
            <person name="Schuster L.N."/>
            <person name="Chinwalla A."/>
            <person name="Delehaunty K."/>
            <person name="Dinkelacker I."/>
            <person name="Fulton L."/>
            <person name="Fulton R."/>
            <person name="Godfrey J."/>
            <person name="Minx P."/>
            <person name="Mitreva M."/>
            <person name="Roeseler W."/>
            <person name="Tian H."/>
            <person name="Witte H."/>
            <person name="Yang S.P."/>
            <person name="Wilson R.K."/>
            <person name="Sommer R.J."/>
        </authorList>
    </citation>
    <scope>NUCLEOTIDE SEQUENCE [LARGE SCALE GENOMIC DNA]</scope>
    <source>
        <strain evidence="18">PS312</strain>
    </source>
</reference>
<evidence type="ECO:0000256" key="6">
    <source>
        <dbReference type="ARBA" id="ARBA00022723"/>
    </source>
</evidence>
<keyword evidence="4 14" id="KW-0808">Transferase</keyword>
<dbReference type="SMART" id="SM00551">
    <property type="entry name" value="ZnF_TAZ"/>
    <property type="match status" value="2"/>
</dbReference>
<comment type="similarity">
    <text evidence="14">Belongs to the ELO family.</text>
</comment>
<name>A0A2A6B509_PRIPA</name>
<dbReference type="InterPro" id="IPR035898">
    <property type="entry name" value="TAZ_dom_sf"/>
</dbReference>
<feature type="region of interest" description="Disordered" evidence="16">
    <location>
        <begin position="437"/>
        <end position="456"/>
    </location>
</feature>
<evidence type="ECO:0000256" key="1">
    <source>
        <dbReference type="ARBA" id="ARBA00004141"/>
    </source>
</evidence>
<evidence type="ECO:0000313" key="17">
    <source>
        <dbReference type="EnsemblMetazoa" id="PPA20073.1"/>
    </source>
</evidence>
<feature type="coiled-coil region" evidence="15">
    <location>
        <begin position="607"/>
        <end position="675"/>
    </location>
</feature>
<dbReference type="GO" id="GO:0019367">
    <property type="term" value="P:fatty acid elongation, saturated fatty acid"/>
    <property type="evidence" value="ECO:0000318"/>
    <property type="project" value="GO_Central"/>
</dbReference>
<keyword evidence="18" id="KW-1185">Reference proteome</keyword>
<comment type="catalytic activity">
    <reaction evidence="14">
        <text>a very-long-chain acyl-CoA + malonyl-CoA + H(+) = a very-long-chain 3-oxoacyl-CoA + CO2 + CoA</text>
        <dbReference type="Rhea" id="RHEA:32727"/>
        <dbReference type="ChEBI" id="CHEBI:15378"/>
        <dbReference type="ChEBI" id="CHEBI:16526"/>
        <dbReference type="ChEBI" id="CHEBI:57287"/>
        <dbReference type="ChEBI" id="CHEBI:57384"/>
        <dbReference type="ChEBI" id="CHEBI:90725"/>
        <dbReference type="ChEBI" id="CHEBI:90736"/>
        <dbReference type="EC" id="2.3.1.199"/>
    </reaction>
</comment>
<evidence type="ECO:0000256" key="14">
    <source>
        <dbReference type="RuleBase" id="RU361115"/>
    </source>
</evidence>
<comment type="pathway">
    <text evidence="2">Lipid metabolism; fatty acid biosynthesis.</text>
</comment>
<dbReference type="PANTHER" id="PTHR11157">
    <property type="entry name" value="FATTY ACID ACYL TRANSFERASE-RELATED"/>
    <property type="match status" value="1"/>
</dbReference>
<keyword evidence="7" id="KW-0863">Zinc-finger</keyword>
<dbReference type="PANTHER" id="PTHR11157:SF26">
    <property type="entry name" value="ELONGATION OF LONG CHAIN FATTY ACIDS PROTEIN 1"/>
    <property type="match status" value="1"/>
</dbReference>
<keyword evidence="6" id="KW-0479">Metal-binding</keyword>
<keyword evidence="8 14" id="KW-0276">Fatty acid metabolism</keyword>
<feature type="compositionally biased region" description="Basic and acidic residues" evidence="16">
    <location>
        <begin position="971"/>
        <end position="993"/>
    </location>
</feature>
<gene>
    <name evidence="17" type="primary">WBGene00109627</name>
</gene>
<keyword evidence="9" id="KW-0862">Zinc</keyword>
<dbReference type="GO" id="GO:0005789">
    <property type="term" value="C:endoplasmic reticulum membrane"/>
    <property type="evidence" value="ECO:0000318"/>
    <property type="project" value="GO_Central"/>
</dbReference>
<dbReference type="InterPro" id="IPR000197">
    <property type="entry name" value="Znf_TAZ"/>
</dbReference>
<keyword evidence="13 14" id="KW-0275">Fatty acid biosynthesis</keyword>
<feature type="transmembrane region" description="Helical" evidence="14">
    <location>
        <begin position="2517"/>
        <end position="2538"/>
    </location>
</feature>
<feature type="coiled-coil region" evidence="15">
    <location>
        <begin position="708"/>
        <end position="735"/>
    </location>
</feature>
<feature type="region of interest" description="Disordered" evidence="16">
    <location>
        <begin position="971"/>
        <end position="1022"/>
    </location>
</feature>
<protein>
    <recommendedName>
        <fullName evidence="14">Elongation of very long chain fatty acids protein</fullName>
        <ecNumber evidence="14">2.3.1.199</ecNumber>
    </recommendedName>
    <alternativeName>
        <fullName evidence="14">Very-long-chain 3-oxoacyl-CoA synthase</fullName>
    </alternativeName>
</protein>
<dbReference type="Gene3D" id="1.20.1020.10">
    <property type="entry name" value="TAZ domain"/>
    <property type="match status" value="3"/>
</dbReference>
<evidence type="ECO:0000256" key="2">
    <source>
        <dbReference type="ARBA" id="ARBA00005194"/>
    </source>
</evidence>
<feature type="region of interest" description="Disordered" evidence="16">
    <location>
        <begin position="1519"/>
        <end position="1550"/>
    </location>
</feature>
<dbReference type="Pfam" id="PF01151">
    <property type="entry name" value="ELO"/>
    <property type="match status" value="1"/>
</dbReference>
<dbReference type="GO" id="GO:0009922">
    <property type="term" value="F:fatty acid elongase activity"/>
    <property type="evidence" value="ECO:0000318"/>
    <property type="project" value="GO_Central"/>
</dbReference>
<feature type="region of interest" description="Disordered" evidence="16">
    <location>
        <begin position="1976"/>
        <end position="2009"/>
    </location>
</feature>
<feature type="coiled-coil region" evidence="15">
    <location>
        <begin position="1754"/>
        <end position="1794"/>
    </location>
</feature>
<accession>A0A2A6B509</accession>
<keyword evidence="5 14" id="KW-0812">Transmembrane</keyword>
<comment type="subcellular location">
    <subcellularLocation>
        <location evidence="1">Membrane</location>
        <topology evidence="1">Multi-pass membrane protein</topology>
    </subcellularLocation>
</comment>
<keyword evidence="12 14" id="KW-0472">Membrane</keyword>
<dbReference type="GO" id="GO:0008270">
    <property type="term" value="F:zinc ion binding"/>
    <property type="evidence" value="ECO:0007669"/>
    <property type="project" value="UniProtKB-KW"/>
</dbReference>
<dbReference type="GO" id="GO:0042761">
    <property type="term" value="P:very long-chain fatty acid biosynthetic process"/>
    <property type="evidence" value="ECO:0000318"/>
    <property type="project" value="GO_Central"/>
</dbReference>
<evidence type="ECO:0000256" key="12">
    <source>
        <dbReference type="ARBA" id="ARBA00023136"/>
    </source>
</evidence>
<accession>A0A8R1UEB8</accession>
<feature type="compositionally biased region" description="Basic and acidic residues" evidence="16">
    <location>
        <begin position="445"/>
        <end position="456"/>
    </location>
</feature>
<evidence type="ECO:0000256" key="16">
    <source>
        <dbReference type="SAM" id="MobiDB-lite"/>
    </source>
</evidence>
<dbReference type="PROSITE" id="PS50134">
    <property type="entry name" value="ZF_TAZ"/>
    <property type="match status" value="2"/>
</dbReference>
<evidence type="ECO:0000256" key="10">
    <source>
        <dbReference type="ARBA" id="ARBA00022989"/>
    </source>
</evidence>
<feature type="transmembrane region" description="Helical" evidence="14">
    <location>
        <begin position="2550"/>
        <end position="2568"/>
    </location>
</feature>
<dbReference type="EnsemblMetazoa" id="PPA20073.1">
    <property type="protein sequence ID" value="PPA20073.1"/>
    <property type="gene ID" value="WBGene00109627"/>
</dbReference>
<evidence type="ECO:0000256" key="13">
    <source>
        <dbReference type="ARBA" id="ARBA00023160"/>
    </source>
</evidence>
<dbReference type="GO" id="GO:0034626">
    <property type="term" value="P:fatty acid elongation, polyunsaturated fatty acid"/>
    <property type="evidence" value="ECO:0000318"/>
    <property type="project" value="GO_Central"/>
</dbReference>
<dbReference type="FunFam" id="3.100.10.10:FF:000030">
    <property type="entry name" value="Putative 60S ribosomal protein L27a-1"/>
    <property type="match status" value="1"/>
</dbReference>
<feature type="transmembrane region" description="Helical" evidence="14">
    <location>
        <begin position="2604"/>
        <end position="2624"/>
    </location>
</feature>
<evidence type="ECO:0000256" key="7">
    <source>
        <dbReference type="ARBA" id="ARBA00022771"/>
    </source>
</evidence>
<keyword evidence="10 14" id="KW-1133">Transmembrane helix</keyword>
<dbReference type="EC" id="2.3.1.199" evidence="14"/>
<sequence>MVRPSSQPSTSGSSVYNRLRNRVAGSSNLALHAQWMVHVKSCTGAVAQWLCARNAIRKVTSSTPPALRSTQTKGVEDQTCSLSCNLQKAALLHMENCTNGSPCEFQYCDTTRNIVSHWQTCKQGKSCGICAPLLNTPYPLPSTFSQNSGKGEPPTVAELSVASFAKAVNAVNGNEEVGDAAAKKKKKKKHKSKIEPLTPASVAYAGWTPAHKRFVLLEHVIWCINDHKPGPRPLARFATPPYTRPTPVPPPCTYAHCAAMQELLDHCGMCTLNSGCNFAHCATTKFLIVHISRCSKTKECGFCNSLNKADCANLSDAERFLHRRLLVIVKAKFFSDSAEQKIKASGEACVLVAQGTITSNPTIKANRLQMTEYDWPRRFQSVPPEIEEWSLKTDERRFLMKVKPFQYPGVSILDGYDTSTYPSKGPYDARQARCADSHGQLDSGDYNRHADDGDRSRRPLQRCGLLKFRHIVPENCQTEKCTVMKQTLKHISTCTVERCSYDKCNATKTILFGWVHDGTAKLMPSLQYVINAYLPVTNTVGGPASRSTEVPEKQMMHPSESKIQLEKNAVIVDYPTTAVATVDGDSGKPYSSTEMMAMTDADSTAIVQKAHRLVNDMRTEVKRATETGRPTTTPKQRRDIETAVKECAEALRRRQEELKEKAAKSEERAKRRAEADAWKAEYRAKAEAAAVAEELAAKGDAATKKEQEEIARVQNEAMKRQMAELRTNAAQTDLKWFVRCQQEVLRRNAAAHQTMLAEAVATMPQMPVAPVSPAPEISEDEFARLQKRVQEEVRKGGFSEEEREFVMRMEQLPNANLPSKDNLVRCFREGSALAAAVRFPVPSDQKADLLRMMQEDMRSGGDNSFMHPNDLEKFLALQFTGSTSTAINGASSVVATITPELLARASFTSTAELIRRAQPDLPDEVLEDVTAAMQELMMNGRISEEWCRSHGFPNGSSNEFNSRIVKHSIEDLTRKEESAKSIEHTPGRRKSEGDQPEYLHLWSCPRNRSGDSEDRSSSPSYSHAEISLLMDPEQQERLLLAIANGDGQALELAGLKELAEAEGPRAAYERCHKVRMQMEVLKHTGDEAKLAFVAPMFNLLEHDVVVEGNMWKAKAKSENERKAMEALAKMEAEEEEEDDDETTTSDEEAEKEAEREERRLALQVEMDQEMVRELDEEQRAMDDLYLLTMQLASLQQIHEMAAGGIPLGALEEGIRDARRKIGAHPEPPTEAERTATTAHFGEAIARLGSCERTREMMETRKADEVYLHVRREQMRVLKRKMEKEQLTFDELAVCKARIQLAQAECGQRAVEVDTRHTDAPFVAEKWMAENLPGAEGKSDKEVRQMMDEYIEREQRRMDEERRRQVEESKAPIVKLLEEYLIRREADEAAVKTRQEAELDQEIQRLFKLRQEAFAKMDHKSLEAAVEHWLNEKTVIMRAREEQWKKEAVSRGHPESGAIVALLEFVKGAEDRLWSELNKKIGEIRVGPYDNEDDANDELAKQLIVILYAHIKSMGDAVQAEVEQKTMKEDTSEQQSDSDDDDDDDDDEDEDELAEKMFQAALMDLLTMKPNGNDPPIDLDSAGGATDFRARILSKAVDLEREQRAAKRRAQASKLSKETAAVARKASLVAQTNGFEKETARLEESAAKLIGRKLAKEGLKVVVQEDGDALAAELLGAMPADLQGALFRVMQAKLDGTDTPIDEREAELMLRYQDVDEDSNEAADIRKEILMNAVEHEKEARLQKRSKKGRDEKAYRETEAILRREEKKAAAVSRKDQLMAQARALEEENRILAVAREKLMKIDQYRKAGVKEREAYEAQAMTKIKQTNPGVFAAAAAKKKTTTATMTSTTERDIEAQVLKRISELEVAPAPAPTVQKKKADVRKAREAELARVRAAMKASEVTADGGVAAKSKTDEKKDVTMTQQKADIAREIEQSLKAKEANAAAAAKKKDEGKVVIDERSRIMMNAIDQGIERQNKRETEMKAGGQTKAPHSNGKAPVEQTKMNRPSMSAEQKQLTSGYQTRLLNMLNANRPEGQRSSEAGQSEKEKMIDFLAMLQGAKMAGRWLLSKSHAEQMKVDHTSIEEFMVLLNGMRGGKEGDHRTKKMNDGSDCKFKGPLSKDYLKSEFERFGKLFYEDPFRPIQESMVEIVEWMKRNKDKKTGTSNLDEHVERLVGQHMADVWAGRRPPLHTYKDTKEITTRYNAIMEEIARDPKRQPPRPMQHFIHKREADLARAMIKKELYAGKAFMNMMTSEQKKETEEERRSKQLARLEQAAYPPELRPTVTAAPVDNGFSQRPDDEIENDILASKLFHAKFCRIEANCDDELCTRARAIFQHWIDMRKCKIRMCAVCMCMRGQEHLIRNFAMTDNQLLLRSSQLSLAAQLCFIGLRNMDLFSRMQRLDFKYTELVEILSAKEFDYHRSSKWMGDHTLFTIQVVIIYVVSIHLIKDFMRERVPFKLTLPIQATEFENLKTSISQIWNLAVAVMSGIGAAAMTPEYVSTWYNGGYDATVCTSRSTFFSGTGGVAVFVLTLARLPEFIDTYFIVLRKRPLLFIHWYHHAFTLFISWYGYSNLLPCSRHAIYVNALIHTVIYFFICSLKIPLPSIVARLITIAQIIQFCFIFYAVGHTTVIHYILGTPCELHDESIILTWIMDLSYLYLFVDFYLNKYNRKTREAREEVRAFKED</sequence>
<evidence type="ECO:0000256" key="4">
    <source>
        <dbReference type="ARBA" id="ARBA00022679"/>
    </source>
</evidence>
<dbReference type="GO" id="GO:0034625">
    <property type="term" value="P:fatty acid elongation, monounsaturated fatty acid"/>
    <property type="evidence" value="ECO:0000318"/>
    <property type="project" value="GO_Central"/>
</dbReference>
<feature type="region of interest" description="Disordered" evidence="16">
    <location>
        <begin position="1127"/>
        <end position="1156"/>
    </location>
</feature>
<dbReference type="Proteomes" id="UP000005239">
    <property type="component" value="Unassembled WGS sequence"/>
</dbReference>
<feature type="transmembrane region" description="Helical" evidence="14">
    <location>
        <begin position="2644"/>
        <end position="2664"/>
    </location>
</feature>
<feature type="transmembrane region" description="Helical" evidence="14">
    <location>
        <begin position="2428"/>
        <end position="2446"/>
    </location>
</feature>
<feature type="transmembrane region" description="Helical" evidence="14">
    <location>
        <begin position="2580"/>
        <end position="2597"/>
    </location>
</feature>
<keyword evidence="11 14" id="KW-0443">Lipid metabolism</keyword>
<evidence type="ECO:0000256" key="3">
    <source>
        <dbReference type="ARBA" id="ARBA00022516"/>
    </source>
</evidence>
<evidence type="ECO:0000256" key="11">
    <source>
        <dbReference type="ARBA" id="ARBA00023098"/>
    </source>
</evidence>
<evidence type="ECO:0000256" key="15">
    <source>
        <dbReference type="SAM" id="Coils"/>
    </source>
</evidence>